<accession>A0A9N9A0P4</accession>
<organism evidence="1 2">
    <name type="scientific">Acaulospora morrowiae</name>
    <dbReference type="NCBI Taxonomy" id="94023"/>
    <lineage>
        <taxon>Eukaryota</taxon>
        <taxon>Fungi</taxon>
        <taxon>Fungi incertae sedis</taxon>
        <taxon>Mucoromycota</taxon>
        <taxon>Glomeromycotina</taxon>
        <taxon>Glomeromycetes</taxon>
        <taxon>Diversisporales</taxon>
        <taxon>Acaulosporaceae</taxon>
        <taxon>Acaulospora</taxon>
    </lineage>
</organism>
<dbReference type="Proteomes" id="UP000789342">
    <property type="component" value="Unassembled WGS sequence"/>
</dbReference>
<dbReference type="OrthoDB" id="2443070at2759"/>
<name>A0A9N9A0P4_9GLOM</name>
<evidence type="ECO:0000313" key="1">
    <source>
        <dbReference type="EMBL" id="CAG8513799.1"/>
    </source>
</evidence>
<proteinExistence type="predicted"/>
<dbReference type="EMBL" id="CAJVPV010001962">
    <property type="protein sequence ID" value="CAG8513799.1"/>
    <property type="molecule type" value="Genomic_DNA"/>
</dbReference>
<dbReference type="AlphaFoldDB" id="A0A9N9A0P4"/>
<reference evidence="1" key="1">
    <citation type="submission" date="2021-06" db="EMBL/GenBank/DDBJ databases">
        <authorList>
            <person name="Kallberg Y."/>
            <person name="Tangrot J."/>
            <person name="Rosling A."/>
        </authorList>
    </citation>
    <scope>NUCLEOTIDE SEQUENCE</scope>
    <source>
        <strain evidence="1">CL551</strain>
    </source>
</reference>
<gene>
    <name evidence="1" type="ORF">AMORRO_LOCUS3861</name>
</gene>
<sequence length="341" mass="39810">MELFHFLSVGPHVISEALAILSKNKGLIEELIREMKFIPFPPRQRPKRSDTHHYRLTYRKSILLKMATKIYENNRQLNVIVRAILICKYLVVLQKEIGYCQICSDVNDLDMQEALLILFPPTSSCGYVHLINRVNERLEELIELGFDLMYNVIGMSAAFFWNQLLKSKKFELWNDEDFNEEAKKFSSKIEYQEEAFRKAMTEYMEQTNEYWILKTFGANADTTKAYLNSELPPNGWTKCSYEATVNIWKIFCNIGVPFKYNHMQYLSHATHEEVLDPLFKGFLPKLFKIESTTTYYLNIEDSNNQGANGQNAEGQHETSVNITLPIDCNYTTSKSDYKIFE</sequence>
<comment type="caution">
    <text evidence="1">The sequence shown here is derived from an EMBL/GenBank/DDBJ whole genome shotgun (WGS) entry which is preliminary data.</text>
</comment>
<keyword evidence="2" id="KW-1185">Reference proteome</keyword>
<protein>
    <submittedName>
        <fullName evidence="1">17562_t:CDS:1</fullName>
    </submittedName>
</protein>
<evidence type="ECO:0000313" key="2">
    <source>
        <dbReference type="Proteomes" id="UP000789342"/>
    </source>
</evidence>